<evidence type="ECO:0000256" key="2">
    <source>
        <dbReference type="ARBA" id="ARBA00007276"/>
    </source>
</evidence>
<accession>A0AAV9XQK4</accession>
<comment type="subcellular location">
    <subcellularLocation>
        <location evidence="1 8">Nucleus</location>
    </subcellularLocation>
</comment>
<evidence type="ECO:0000313" key="11">
    <source>
        <dbReference type="Proteomes" id="UP001365542"/>
    </source>
</evidence>
<feature type="region of interest" description="Disordered" evidence="9">
    <location>
        <begin position="336"/>
        <end position="493"/>
    </location>
</feature>
<name>A0AAV9XQK4_9PEZI</name>
<reference evidence="10 11" key="1">
    <citation type="submission" date="2019-10" db="EMBL/GenBank/DDBJ databases">
        <authorList>
            <person name="Palmer J.M."/>
        </authorList>
    </citation>
    <scope>NUCLEOTIDE SEQUENCE [LARGE SCALE GENOMIC DNA]</scope>
    <source>
        <strain evidence="10 11">TWF694</strain>
    </source>
</reference>
<protein>
    <recommendedName>
        <fullName evidence="3 8">DNA replication regulator SLD2</fullName>
    </recommendedName>
</protein>
<evidence type="ECO:0000256" key="6">
    <source>
        <dbReference type="ARBA" id="ARBA00023306"/>
    </source>
</evidence>
<evidence type="ECO:0000256" key="9">
    <source>
        <dbReference type="SAM" id="MobiDB-lite"/>
    </source>
</evidence>
<evidence type="ECO:0000313" key="10">
    <source>
        <dbReference type="EMBL" id="KAK6543202.1"/>
    </source>
</evidence>
<feature type="compositionally biased region" description="Polar residues" evidence="9">
    <location>
        <begin position="450"/>
        <end position="459"/>
    </location>
</feature>
<gene>
    <name evidence="10" type="primary">SLD2</name>
    <name evidence="10" type="ORF">TWF694_007106</name>
</gene>
<dbReference type="InterPro" id="IPR040203">
    <property type="entry name" value="Sld2"/>
</dbReference>
<dbReference type="EMBL" id="JAVHJO010000002">
    <property type="protein sequence ID" value="KAK6543202.1"/>
    <property type="molecule type" value="Genomic_DNA"/>
</dbReference>
<evidence type="ECO:0000256" key="3">
    <source>
        <dbReference type="ARBA" id="ARBA00018363"/>
    </source>
</evidence>
<keyword evidence="4 8" id="KW-0235">DNA replication</keyword>
<feature type="compositionally biased region" description="Basic residues" evidence="9">
    <location>
        <begin position="352"/>
        <end position="369"/>
    </location>
</feature>
<dbReference type="PANTHER" id="PTHR28124">
    <property type="entry name" value="DNA REPLICATION REGULATOR SLD2"/>
    <property type="match status" value="1"/>
</dbReference>
<dbReference type="Pfam" id="PF11719">
    <property type="entry name" value="Drc1-Sld2"/>
    <property type="match status" value="1"/>
</dbReference>
<dbReference type="Gene3D" id="1.10.10.1460">
    <property type="match status" value="1"/>
</dbReference>
<feature type="region of interest" description="Disordered" evidence="9">
    <location>
        <begin position="304"/>
        <end position="323"/>
    </location>
</feature>
<evidence type="ECO:0000256" key="5">
    <source>
        <dbReference type="ARBA" id="ARBA00023242"/>
    </source>
</evidence>
<feature type="compositionally biased region" description="Basic residues" evidence="9">
    <location>
        <begin position="478"/>
        <end position="493"/>
    </location>
</feature>
<evidence type="ECO:0000256" key="8">
    <source>
        <dbReference type="RuleBase" id="RU367067"/>
    </source>
</evidence>
<dbReference type="GO" id="GO:0000727">
    <property type="term" value="P:double-strand break repair via break-induced replication"/>
    <property type="evidence" value="ECO:0007669"/>
    <property type="project" value="TreeGrafter"/>
</dbReference>
<dbReference type="Proteomes" id="UP001365542">
    <property type="component" value="Unassembled WGS sequence"/>
</dbReference>
<comment type="similarity">
    <text evidence="2 8">Belongs to the SLD2 family.</text>
</comment>
<evidence type="ECO:0000256" key="7">
    <source>
        <dbReference type="ARBA" id="ARBA00025253"/>
    </source>
</evidence>
<feature type="compositionally biased region" description="Polar residues" evidence="9">
    <location>
        <begin position="68"/>
        <end position="109"/>
    </location>
</feature>
<dbReference type="PANTHER" id="PTHR28124:SF1">
    <property type="entry name" value="DNA REPLICATION REGULATOR SLD2"/>
    <property type="match status" value="1"/>
</dbReference>
<comment type="caution">
    <text evidence="10">The sequence shown here is derived from an EMBL/GenBank/DDBJ whole genome shotgun (WGS) entry which is preliminary data.</text>
</comment>
<dbReference type="GO" id="GO:0006270">
    <property type="term" value="P:DNA replication initiation"/>
    <property type="evidence" value="ECO:0007669"/>
    <property type="project" value="UniProtKB-UniRule"/>
</dbReference>
<proteinExistence type="inferred from homology"/>
<dbReference type="GO" id="GO:0031261">
    <property type="term" value="C:DNA replication preinitiation complex"/>
    <property type="evidence" value="ECO:0007669"/>
    <property type="project" value="TreeGrafter"/>
</dbReference>
<dbReference type="GO" id="GO:0003697">
    <property type="term" value="F:single-stranded DNA binding"/>
    <property type="evidence" value="ECO:0007669"/>
    <property type="project" value="TreeGrafter"/>
</dbReference>
<comment type="function">
    <text evidence="7 8">Has a role in the initiation of DNA replication. Required at S-phase checkpoint.</text>
</comment>
<keyword evidence="6 8" id="KW-0131">Cell cycle</keyword>
<dbReference type="GO" id="GO:0003688">
    <property type="term" value="F:DNA replication origin binding"/>
    <property type="evidence" value="ECO:0007669"/>
    <property type="project" value="TreeGrafter"/>
</dbReference>
<sequence>MDRQQEDTAASADMDRLRHLKLKIKTWEKEFAIKNDGRPPARQDISSNLKMAARYSEYQKLKKILRSEYSQPSQPDRAPISSTPCKPSSNNTSTPLNQSSNPFFFTPTTRPEVLGQLGSPSASAVRRLKWIAKGYVSPTPQKNGRVLGLFDKLPGSTPTPPKRTRDADDKALLAKLSDSAKKNTTSSQPILEDSDEEDGYTPLDPTTPSRKRRYEFQTPLAKKSRPNSNDPDPLATPAIFRQHSYSLELKETGSPISPDIQRFLPNRGMIGKMKPLSTLVKELREMQDKEEDPGADVLRELEQSELNLQQTDVGDNNSPNELTLEKTEGLATVVSAGDADGLAVRTTTKPSIYKKKGQKRQTRRVKIRPVRSATAKSMRDDLSDLETDESDKGGNEAPQTPLEVISDGQAASPDNDSDGGKCSNTSDISEDELSKMTSKNSKAATKPRQMKNNGRTSSPGAKKIAMVKADKHQNFTRMKMHHKGKRFKGKGRR</sequence>
<feature type="compositionally biased region" description="Polar residues" evidence="9">
    <location>
        <begin position="304"/>
        <end position="321"/>
    </location>
</feature>
<dbReference type="AlphaFoldDB" id="A0AAV9XQK4"/>
<organism evidence="10 11">
    <name type="scientific">Orbilia ellipsospora</name>
    <dbReference type="NCBI Taxonomy" id="2528407"/>
    <lineage>
        <taxon>Eukaryota</taxon>
        <taxon>Fungi</taxon>
        <taxon>Dikarya</taxon>
        <taxon>Ascomycota</taxon>
        <taxon>Pezizomycotina</taxon>
        <taxon>Orbiliomycetes</taxon>
        <taxon>Orbiliales</taxon>
        <taxon>Orbiliaceae</taxon>
        <taxon>Orbilia</taxon>
    </lineage>
</organism>
<evidence type="ECO:0000256" key="1">
    <source>
        <dbReference type="ARBA" id="ARBA00004123"/>
    </source>
</evidence>
<feature type="region of interest" description="Disordered" evidence="9">
    <location>
        <begin position="66"/>
        <end position="119"/>
    </location>
</feature>
<feature type="compositionally biased region" description="Basic and acidic residues" evidence="9">
    <location>
        <begin position="163"/>
        <end position="172"/>
    </location>
</feature>
<feature type="region of interest" description="Disordered" evidence="9">
    <location>
        <begin position="134"/>
        <end position="239"/>
    </location>
</feature>
<dbReference type="GO" id="GO:1902977">
    <property type="term" value="P:mitotic DNA replication preinitiation complex assembly"/>
    <property type="evidence" value="ECO:0007669"/>
    <property type="project" value="TreeGrafter"/>
</dbReference>
<dbReference type="InterPro" id="IPR021110">
    <property type="entry name" value="DNA_rep_checkpnt_protein"/>
</dbReference>
<evidence type="ECO:0000256" key="4">
    <source>
        <dbReference type="ARBA" id="ARBA00022705"/>
    </source>
</evidence>
<keyword evidence="11" id="KW-1185">Reference proteome</keyword>
<keyword evidence="5 8" id="KW-0539">Nucleus</keyword>